<dbReference type="AlphaFoldDB" id="A0A1J4K819"/>
<protein>
    <recommendedName>
        <fullName evidence="3">Thioredoxin domain-containing protein</fullName>
    </recommendedName>
</protein>
<evidence type="ECO:0008006" key="3">
    <source>
        <dbReference type="Google" id="ProtNLM"/>
    </source>
</evidence>
<evidence type="ECO:0000313" key="1">
    <source>
        <dbReference type="EMBL" id="OHT07114.1"/>
    </source>
</evidence>
<evidence type="ECO:0000313" key="2">
    <source>
        <dbReference type="Proteomes" id="UP000179807"/>
    </source>
</evidence>
<reference evidence="1" key="1">
    <citation type="submission" date="2016-10" db="EMBL/GenBank/DDBJ databases">
        <authorList>
            <person name="Benchimol M."/>
            <person name="Almeida L.G."/>
            <person name="Vasconcelos A.T."/>
            <person name="Perreira-Neves A."/>
            <person name="Rosa I.A."/>
            <person name="Tasca T."/>
            <person name="Bogo M.R."/>
            <person name="de Souza W."/>
        </authorList>
    </citation>
    <scope>NUCLEOTIDE SEQUENCE [LARGE SCALE GENOMIC DNA]</scope>
    <source>
        <strain evidence="1">K</strain>
    </source>
</reference>
<gene>
    <name evidence="1" type="ORF">TRFO_05347</name>
</gene>
<dbReference type="SUPFAM" id="SSF52833">
    <property type="entry name" value="Thioredoxin-like"/>
    <property type="match status" value="1"/>
</dbReference>
<dbReference type="EMBL" id="MLAK01000705">
    <property type="protein sequence ID" value="OHT07114.1"/>
    <property type="molecule type" value="Genomic_DNA"/>
</dbReference>
<accession>A0A1J4K819</accession>
<dbReference type="GeneID" id="94827141"/>
<dbReference type="VEuPathDB" id="TrichDB:TRFO_05347"/>
<comment type="caution">
    <text evidence="1">The sequence shown here is derived from an EMBL/GenBank/DDBJ whole genome shotgun (WGS) entry which is preliminary data.</text>
</comment>
<name>A0A1J4K819_9EUKA</name>
<dbReference type="RefSeq" id="XP_068360250.1">
    <property type="nucleotide sequence ID" value="XM_068492437.1"/>
</dbReference>
<keyword evidence="2" id="KW-1185">Reference proteome</keyword>
<proteinExistence type="predicted"/>
<dbReference type="Gene3D" id="3.40.30.10">
    <property type="entry name" value="Glutaredoxin"/>
    <property type="match status" value="1"/>
</dbReference>
<sequence>MMTGTPVLPRLDRARFSAFKTNQRPLLVLVIGDYASPLCDSAISKMASMSLEFSSQALIAVITESQATEIFAEVKLETPFLAYYIHGKLFYSAEYNDDELALAFTIRNWIHGPRFANNYLDLYKMLGDTPLSIVTTEDSINEAFQLHPQIAQLYGSVELIITVKSVFTRLNISERFAVYNQLDQNLNGFDNLSDFAKAQEPHYKILSSKGGDGLVAAVFDYDLTKEYRDMLYSLKEKFSDFTFGLANEKLFEKYFDFTHKKLEDFPQYLIFDLDDGFYYPMPENETFENYIQIVSENKIEKVFMSEPESNEIDDEVMKLVGSTYKGFVEDRHYDAVVLYDTPENSPYIYELFRSTAEKVTELVENINFAFIDPTKNASPHKLPTIYTTPHIELFRKDGTSIPMLNIVSQEGLLRFLHHFSTFGAKIPTSEMSKEQAKIEKSRIERIYPISYANYIEMYNKMFASIYSSEI</sequence>
<dbReference type="Proteomes" id="UP000179807">
    <property type="component" value="Unassembled WGS sequence"/>
</dbReference>
<dbReference type="InterPro" id="IPR036249">
    <property type="entry name" value="Thioredoxin-like_sf"/>
</dbReference>
<organism evidence="1 2">
    <name type="scientific">Tritrichomonas foetus</name>
    <dbReference type="NCBI Taxonomy" id="1144522"/>
    <lineage>
        <taxon>Eukaryota</taxon>
        <taxon>Metamonada</taxon>
        <taxon>Parabasalia</taxon>
        <taxon>Tritrichomonadida</taxon>
        <taxon>Tritrichomonadidae</taxon>
        <taxon>Tritrichomonas</taxon>
    </lineage>
</organism>